<dbReference type="KEGG" id="arac:E0W69_017720"/>
<evidence type="ECO:0000313" key="2">
    <source>
        <dbReference type="EMBL" id="QES90413.1"/>
    </source>
</evidence>
<keyword evidence="1" id="KW-0472">Membrane</keyword>
<keyword evidence="1" id="KW-0812">Transmembrane</keyword>
<dbReference type="EMBL" id="CP044016">
    <property type="protein sequence ID" value="QES90413.1"/>
    <property type="molecule type" value="Genomic_DNA"/>
</dbReference>
<dbReference type="OrthoDB" id="1272872at2"/>
<organism evidence="2 3">
    <name type="scientific">Rhizosphaericola mali</name>
    <dbReference type="NCBI Taxonomy" id="2545455"/>
    <lineage>
        <taxon>Bacteria</taxon>
        <taxon>Pseudomonadati</taxon>
        <taxon>Bacteroidota</taxon>
        <taxon>Chitinophagia</taxon>
        <taxon>Chitinophagales</taxon>
        <taxon>Chitinophagaceae</taxon>
        <taxon>Rhizosphaericola</taxon>
    </lineage>
</organism>
<feature type="transmembrane region" description="Helical" evidence="1">
    <location>
        <begin position="7"/>
        <end position="26"/>
    </location>
</feature>
<proteinExistence type="predicted"/>
<name>A0A5P2GB29_9BACT</name>
<dbReference type="Proteomes" id="UP000292424">
    <property type="component" value="Chromosome"/>
</dbReference>
<accession>A0A5P2GB29</accession>
<feature type="transmembrane region" description="Helical" evidence="1">
    <location>
        <begin position="46"/>
        <end position="73"/>
    </location>
</feature>
<feature type="transmembrane region" description="Helical" evidence="1">
    <location>
        <begin position="80"/>
        <end position="98"/>
    </location>
</feature>
<keyword evidence="1" id="KW-1133">Transmembrane helix</keyword>
<feature type="transmembrane region" description="Helical" evidence="1">
    <location>
        <begin position="118"/>
        <end position="135"/>
    </location>
</feature>
<reference evidence="2 3" key="1">
    <citation type="submission" date="2019-09" db="EMBL/GenBank/DDBJ databases">
        <title>Complete genome sequence of Arachidicoccus sp. B3-10 isolated from apple orchard soil.</title>
        <authorList>
            <person name="Kim H.S."/>
            <person name="Han K.-I."/>
            <person name="Suh M.K."/>
            <person name="Lee K.C."/>
            <person name="Eom M.K."/>
            <person name="Kim J.-S."/>
            <person name="Kang S.W."/>
            <person name="Sin Y."/>
            <person name="Lee J.-S."/>
        </authorList>
    </citation>
    <scope>NUCLEOTIDE SEQUENCE [LARGE SCALE GENOMIC DNA]</scope>
    <source>
        <strain evidence="2 3">B3-10</strain>
    </source>
</reference>
<gene>
    <name evidence="2" type="ORF">E0W69_017720</name>
</gene>
<dbReference type="AlphaFoldDB" id="A0A5P2GB29"/>
<evidence type="ECO:0000256" key="1">
    <source>
        <dbReference type="SAM" id="Phobius"/>
    </source>
</evidence>
<dbReference type="RefSeq" id="WP_131331395.1">
    <property type="nucleotide sequence ID" value="NZ_CP044016.1"/>
</dbReference>
<sequence>MQLAKIIANNIFLILSIACFTFSIFHPCYGTGPDMPEQEQGLGLLIFGWMGLMMGAPGIVWLANPLLILSWIFNKKKNTLAILFGVSAIICALYFFSIKEILVDEAGHKSKITNYYLGYWYWVSSMILNLIDALIQKYRFQKL</sequence>
<dbReference type="PROSITE" id="PS51257">
    <property type="entry name" value="PROKAR_LIPOPROTEIN"/>
    <property type="match status" value="1"/>
</dbReference>
<evidence type="ECO:0000313" key="3">
    <source>
        <dbReference type="Proteomes" id="UP000292424"/>
    </source>
</evidence>
<keyword evidence="3" id="KW-1185">Reference proteome</keyword>
<protein>
    <submittedName>
        <fullName evidence="2">Uncharacterized protein</fullName>
    </submittedName>
</protein>